<dbReference type="PANTHER" id="PTHR43047">
    <property type="entry name" value="TWO-COMPONENT HISTIDINE PROTEIN KINASE"/>
    <property type="match status" value="1"/>
</dbReference>
<dbReference type="Gene3D" id="6.10.340.10">
    <property type="match status" value="1"/>
</dbReference>
<dbReference type="OrthoDB" id="3436at2"/>
<dbReference type="CDD" id="cd06225">
    <property type="entry name" value="HAMP"/>
    <property type="match status" value="1"/>
</dbReference>
<dbReference type="PROSITE" id="PS50109">
    <property type="entry name" value="HIS_KIN"/>
    <property type="match status" value="1"/>
</dbReference>
<evidence type="ECO:0000259" key="11">
    <source>
        <dbReference type="PROSITE" id="PS50109"/>
    </source>
</evidence>
<dbReference type="InterPro" id="IPR036097">
    <property type="entry name" value="HisK_dim/P_sf"/>
</dbReference>
<feature type="coiled-coil region" evidence="9">
    <location>
        <begin position="230"/>
        <end position="257"/>
    </location>
</feature>
<dbReference type="PROSITE" id="PS50885">
    <property type="entry name" value="HAMP"/>
    <property type="match status" value="1"/>
</dbReference>
<dbReference type="Pfam" id="PF00512">
    <property type="entry name" value="HisKA"/>
    <property type="match status" value="1"/>
</dbReference>
<dbReference type="InterPro" id="IPR003661">
    <property type="entry name" value="HisK_dim/P_dom"/>
</dbReference>
<dbReference type="Pfam" id="PF00672">
    <property type="entry name" value="HAMP"/>
    <property type="match status" value="1"/>
</dbReference>
<feature type="domain" description="HAMP" evidence="12">
    <location>
        <begin position="190"/>
        <end position="242"/>
    </location>
</feature>
<evidence type="ECO:0000256" key="9">
    <source>
        <dbReference type="SAM" id="Coils"/>
    </source>
</evidence>
<dbReference type="PANTHER" id="PTHR43047:SF72">
    <property type="entry name" value="OSMOSENSING HISTIDINE PROTEIN KINASE SLN1"/>
    <property type="match status" value="1"/>
</dbReference>
<evidence type="ECO:0000256" key="5">
    <source>
        <dbReference type="ARBA" id="ARBA00022679"/>
    </source>
</evidence>
<dbReference type="SUPFAM" id="SSF158472">
    <property type="entry name" value="HAMP domain-like"/>
    <property type="match status" value="1"/>
</dbReference>
<evidence type="ECO:0000256" key="10">
    <source>
        <dbReference type="SAM" id="Phobius"/>
    </source>
</evidence>
<dbReference type="SMART" id="SM00387">
    <property type="entry name" value="HATPase_c"/>
    <property type="match status" value="1"/>
</dbReference>
<evidence type="ECO:0000256" key="7">
    <source>
        <dbReference type="ARBA" id="ARBA00023012"/>
    </source>
</evidence>
<dbReference type="FunFam" id="1.10.287.130:FF:000001">
    <property type="entry name" value="Two-component sensor histidine kinase"/>
    <property type="match status" value="1"/>
</dbReference>
<feature type="transmembrane region" description="Helical" evidence="10">
    <location>
        <begin position="6"/>
        <end position="26"/>
    </location>
</feature>
<sequence length="474" mass="54022">MRLIYQQMLAFFLVIMTAIIIIGVLFSKFTTNIMYEDTYAEMEEYSNSLMNETLRFDPKTKEFIGFDTEGLQSAYRLLSDQGVSFTIYNAKREVIYPEEGLTTSIYKNDWKVLEKQNLIKKKVTEAGNVDVYRSYFGDGPDGKRQQIAVVTLASSVSSINKVLTRLRHNLIIAFFISTVIAIILSYFLSQRIIFRLHRMQRVANQISAGDYNIVLPTNRKDELGALAADLNTMAASLKASEVEIQEQEERRKQFMANASHEMRTPLTTISGILEGLEYDVFPEEEKQHSYRLMKNETDRLIRLVTENLDYEKLRQNKIVLQKQQFNSIPVLKNLVEQLNKRAIAQNDSIELVNKTDVEVFADQDRFTQIIFNLVNNAIQFTENGTITVTARRTADAAVYQVTDTGIGMTPEQVAKIWDRYYKADPSRTVKGESGLGMAIVKQLVELHDGDIQVSSTANVGTTFIVTIPDKQSKD</sequence>
<dbReference type="Proteomes" id="UP000292886">
    <property type="component" value="Chromosome"/>
</dbReference>
<gene>
    <name evidence="13" type="ORF">EQG49_09850</name>
</gene>
<dbReference type="PRINTS" id="PR00344">
    <property type="entry name" value="BCTRLSENSOR"/>
</dbReference>
<keyword evidence="10" id="KW-1133">Transmembrane helix</keyword>
<evidence type="ECO:0000256" key="1">
    <source>
        <dbReference type="ARBA" id="ARBA00000085"/>
    </source>
</evidence>
<dbReference type="Pfam" id="PF02518">
    <property type="entry name" value="HATPase_c"/>
    <property type="match status" value="1"/>
</dbReference>
<evidence type="ECO:0000256" key="3">
    <source>
        <dbReference type="ARBA" id="ARBA00012438"/>
    </source>
</evidence>
<keyword evidence="5" id="KW-0808">Transferase</keyword>
<dbReference type="Gene3D" id="1.10.287.130">
    <property type="match status" value="1"/>
</dbReference>
<dbReference type="FunFam" id="3.30.565.10:FF:000006">
    <property type="entry name" value="Sensor histidine kinase WalK"/>
    <property type="match status" value="1"/>
</dbReference>
<evidence type="ECO:0000313" key="14">
    <source>
        <dbReference type="Proteomes" id="UP000292886"/>
    </source>
</evidence>
<keyword evidence="4" id="KW-0597">Phosphoprotein</keyword>
<dbReference type="SUPFAM" id="SSF55874">
    <property type="entry name" value="ATPase domain of HSP90 chaperone/DNA topoisomerase II/histidine kinase"/>
    <property type="match status" value="1"/>
</dbReference>
<reference evidence="14" key="1">
    <citation type="submission" date="2019-03" db="EMBL/GenBank/DDBJ databases">
        <title>Weissella sp. 26KH-42 Genome sequencing.</title>
        <authorList>
            <person name="Heo J."/>
            <person name="Kim S.-J."/>
            <person name="Kim J.-S."/>
            <person name="Hong S.-B."/>
            <person name="Kwon S.-W."/>
        </authorList>
    </citation>
    <scope>NUCLEOTIDE SEQUENCE [LARGE SCALE GENOMIC DNA]</scope>
    <source>
        <strain evidence="14">26KH-42</strain>
    </source>
</reference>
<dbReference type="SUPFAM" id="SSF47384">
    <property type="entry name" value="Homodimeric domain of signal transducing histidine kinase"/>
    <property type="match status" value="1"/>
</dbReference>
<dbReference type="GO" id="GO:0005886">
    <property type="term" value="C:plasma membrane"/>
    <property type="evidence" value="ECO:0007669"/>
    <property type="project" value="TreeGrafter"/>
</dbReference>
<dbReference type="InterPro" id="IPR003660">
    <property type="entry name" value="HAMP_dom"/>
</dbReference>
<keyword evidence="9" id="KW-0175">Coiled coil</keyword>
<dbReference type="Gene3D" id="3.30.565.10">
    <property type="entry name" value="Histidine kinase-like ATPase, C-terminal domain"/>
    <property type="match status" value="1"/>
</dbReference>
<dbReference type="CDD" id="cd00082">
    <property type="entry name" value="HisKA"/>
    <property type="match status" value="1"/>
</dbReference>
<dbReference type="GO" id="GO:0000155">
    <property type="term" value="F:phosphorelay sensor kinase activity"/>
    <property type="evidence" value="ECO:0007669"/>
    <property type="project" value="InterPro"/>
</dbReference>
<feature type="domain" description="Histidine kinase" evidence="11">
    <location>
        <begin position="257"/>
        <end position="471"/>
    </location>
</feature>
<evidence type="ECO:0000313" key="13">
    <source>
        <dbReference type="EMBL" id="QBO36741.1"/>
    </source>
</evidence>
<dbReference type="InterPro" id="IPR005467">
    <property type="entry name" value="His_kinase_dom"/>
</dbReference>
<dbReference type="RefSeq" id="WP_133363818.1">
    <property type="nucleotide sequence ID" value="NZ_CP037940.1"/>
</dbReference>
<dbReference type="InterPro" id="IPR004358">
    <property type="entry name" value="Sig_transdc_His_kin-like_C"/>
</dbReference>
<keyword evidence="14" id="KW-1185">Reference proteome</keyword>
<evidence type="ECO:0000256" key="6">
    <source>
        <dbReference type="ARBA" id="ARBA00022777"/>
    </source>
</evidence>
<dbReference type="InterPro" id="IPR036890">
    <property type="entry name" value="HATPase_C_sf"/>
</dbReference>
<dbReference type="AlphaFoldDB" id="A0A4P6YVE7"/>
<accession>A0A4P6YVE7</accession>
<organism evidence="13 14">
    <name type="scientific">Periweissella cryptocerci</name>
    <dbReference type="NCBI Taxonomy" id="2506420"/>
    <lineage>
        <taxon>Bacteria</taxon>
        <taxon>Bacillati</taxon>
        <taxon>Bacillota</taxon>
        <taxon>Bacilli</taxon>
        <taxon>Lactobacillales</taxon>
        <taxon>Lactobacillaceae</taxon>
        <taxon>Periweissella</taxon>
    </lineage>
</organism>
<dbReference type="EC" id="2.7.13.3" evidence="3"/>
<dbReference type="EMBL" id="CP037940">
    <property type="protein sequence ID" value="QBO36741.1"/>
    <property type="molecule type" value="Genomic_DNA"/>
</dbReference>
<name>A0A4P6YVE7_9LACO</name>
<proteinExistence type="predicted"/>
<keyword evidence="6 13" id="KW-0418">Kinase</keyword>
<feature type="transmembrane region" description="Helical" evidence="10">
    <location>
        <begin position="170"/>
        <end position="188"/>
    </location>
</feature>
<keyword evidence="8 10" id="KW-0472">Membrane</keyword>
<dbReference type="SMART" id="SM00304">
    <property type="entry name" value="HAMP"/>
    <property type="match status" value="1"/>
</dbReference>
<comment type="catalytic activity">
    <reaction evidence="1">
        <text>ATP + protein L-histidine = ADP + protein N-phospho-L-histidine.</text>
        <dbReference type="EC" id="2.7.13.3"/>
    </reaction>
</comment>
<dbReference type="SMART" id="SM00388">
    <property type="entry name" value="HisKA"/>
    <property type="match status" value="1"/>
</dbReference>
<evidence type="ECO:0000256" key="2">
    <source>
        <dbReference type="ARBA" id="ARBA00004370"/>
    </source>
</evidence>
<protein>
    <recommendedName>
        <fullName evidence="3">histidine kinase</fullName>
        <ecNumber evidence="3">2.7.13.3</ecNumber>
    </recommendedName>
</protein>
<dbReference type="InterPro" id="IPR003594">
    <property type="entry name" value="HATPase_dom"/>
</dbReference>
<dbReference type="KEGG" id="wei:EQG49_09850"/>
<comment type="subcellular location">
    <subcellularLocation>
        <location evidence="2">Membrane</location>
    </subcellularLocation>
</comment>
<evidence type="ECO:0000256" key="4">
    <source>
        <dbReference type="ARBA" id="ARBA00022553"/>
    </source>
</evidence>
<dbReference type="GO" id="GO:0009927">
    <property type="term" value="F:histidine phosphotransfer kinase activity"/>
    <property type="evidence" value="ECO:0007669"/>
    <property type="project" value="TreeGrafter"/>
</dbReference>
<keyword evidence="10" id="KW-0812">Transmembrane</keyword>
<evidence type="ECO:0000259" key="12">
    <source>
        <dbReference type="PROSITE" id="PS50885"/>
    </source>
</evidence>
<keyword evidence="7" id="KW-0902">Two-component regulatory system</keyword>
<evidence type="ECO:0000256" key="8">
    <source>
        <dbReference type="ARBA" id="ARBA00023136"/>
    </source>
</evidence>